<protein>
    <submittedName>
        <fullName evidence="2">Uncharacterized protein, isoform B</fullName>
    </submittedName>
</protein>
<gene>
    <name evidence="2" type="primary">Dyak\GE27822</name>
    <name evidence="2" type="synonym">GE27822</name>
    <name evidence="2" type="ORF">Dyak_GE27822</name>
</gene>
<evidence type="ECO:0000313" key="3">
    <source>
        <dbReference type="Proteomes" id="UP000002282"/>
    </source>
</evidence>
<dbReference type="EMBL" id="CM000159">
    <property type="protein sequence ID" value="KRK02290.1"/>
    <property type="molecule type" value="Genomic_DNA"/>
</dbReference>
<feature type="region of interest" description="Disordered" evidence="1">
    <location>
        <begin position="177"/>
        <end position="345"/>
    </location>
</feature>
<feature type="compositionally biased region" description="Polar residues" evidence="1">
    <location>
        <begin position="258"/>
        <end position="267"/>
    </location>
</feature>
<dbReference type="Proteomes" id="UP000002282">
    <property type="component" value="Chromosome 3L"/>
</dbReference>
<reference evidence="2 3" key="2">
    <citation type="journal article" date="2007" name="PLoS Biol.">
        <title>Principles of genome evolution in the Drosophila melanogaster species group.</title>
        <authorList>
            <person name="Ranz J.M."/>
            <person name="Maurin D."/>
            <person name="Chan Y.S."/>
            <person name="von Grotthuss M."/>
            <person name="Hillier L.W."/>
            <person name="Roote J."/>
            <person name="Ashburner M."/>
            <person name="Bergman C.M."/>
        </authorList>
    </citation>
    <scope>NUCLEOTIDE SEQUENCE [LARGE SCALE GENOMIC DNA]</scope>
    <source>
        <strain evidence="3">Tai18E2 / Tucson 14021-0261.01</strain>
    </source>
</reference>
<proteinExistence type="predicted"/>
<feature type="compositionally biased region" description="Polar residues" evidence="1">
    <location>
        <begin position="197"/>
        <end position="207"/>
    </location>
</feature>
<keyword evidence="3" id="KW-1185">Reference proteome</keyword>
<dbReference type="OrthoDB" id="7862929at2759"/>
<name>A0A0R1E3R1_DROYA</name>
<accession>A0A0R1E3R1</accession>
<feature type="compositionally biased region" description="Basic residues" evidence="1">
    <location>
        <begin position="333"/>
        <end position="345"/>
    </location>
</feature>
<feature type="compositionally biased region" description="Polar residues" evidence="1">
    <location>
        <begin position="284"/>
        <end position="297"/>
    </location>
</feature>
<evidence type="ECO:0000256" key="1">
    <source>
        <dbReference type="SAM" id="MobiDB-lite"/>
    </source>
</evidence>
<reference evidence="2 3" key="1">
    <citation type="journal article" date="2007" name="Nature">
        <title>Evolution of genes and genomes on the Drosophila phylogeny.</title>
        <authorList>
            <consortium name="Drosophila 12 Genomes Consortium"/>
            <person name="Clark A.G."/>
            <person name="Eisen M.B."/>
            <person name="Smith D.R."/>
            <person name="Bergman C.M."/>
            <person name="Oliver B."/>
            <person name="Markow T.A."/>
            <person name="Kaufman T.C."/>
            <person name="Kellis M."/>
            <person name="Gelbart W."/>
            <person name="Iyer V.N."/>
            <person name="Pollard D.A."/>
            <person name="Sackton T.B."/>
            <person name="Larracuente A.M."/>
            <person name="Singh N.D."/>
            <person name="Abad J.P."/>
            <person name="Abt D.N."/>
            <person name="Adryan B."/>
            <person name="Aguade M."/>
            <person name="Akashi H."/>
            <person name="Anderson W.W."/>
            <person name="Aquadro C.F."/>
            <person name="Ardell D.H."/>
            <person name="Arguello R."/>
            <person name="Artieri C.G."/>
            <person name="Barbash D.A."/>
            <person name="Barker D."/>
            <person name="Barsanti P."/>
            <person name="Batterham P."/>
            <person name="Batzoglou S."/>
            <person name="Begun D."/>
            <person name="Bhutkar A."/>
            <person name="Blanco E."/>
            <person name="Bosak S.A."/>
            <person name="Bradley R.K."/>
            <person name="Brand A.D."/>
            <person name="Brent M.R."/>
            <person name="Brooks A.N."/>
            <person name="Brown R.H."/>
            <person name="Butlin R.K."/>
            <person name="Caggese C."/>
            <person name="Calvi B.R."/>
            <person name="Bernardo de Carvalho A."/>
            <person name="Caspi A."/>
            <person name="Castrezana S."/>
            <person name="Celniker S.E."/>
            <person name="Chang J.L."/>
            <person name="Chapple C."/>
            <person name="Chatterji S."/>
            <person name="Chinwalla A."/>
            <person name="Civetta A."/>
            <person name="Clifton S.W."/>
            <person name="Comeron J.M."/>
            <person name="Costello J.C."/>
            <person name="Coyne J.A."/>
            <person name="Daub J."/>
            <person name="David R.G."/>
            <person name="Delcher A.L."/>
            <person name="Delehaunty K."/>
            <person name="Do C.B."/>
            <person name="Ebling H."/>
            <person name="Edwards K."/>
            <person name="Eickbush T."/>
            <person name="Evans J.D."/>
            <person name="Filipski A."/>
            <person name="Findeiss S."/>
            <person name="Freyhult E."/>
            <person name="Fulton L."/>
            <person name="Fulton R."/>
            <person name="Garcia A.C."/>
            <person name="Gardiner A."/>
            <person name="Garfield D.A."/>
            <person name="Garvin B.E."/>
            <person name="Gibson G."/>
            <person name="Gilbert D."/>
            <person name="Gnerre S."/>
            <person name="Godfrey J."/>
            <person name="Good R."/>
            <person name="Gotea V."/>
            <person name="Gravely B."/>
            <person name="Greenberg A.J."/>
            <person name="Griffiths-Jones S."/>
            <person name="Gross S."/>
            <person name="Guigo R."/>
            <person name="Gustafson E.A."/>
            <person name="Haerty W."/>
            <person name="Hahn M.W."/>
            <person name="Halligan D.L."/>
            <person name="Halpern A.L."/>
            <person name="Halter G.M."/>
            <person name="Han M.V."/>
            <person name="Heger A."/>
            <person name="Hillier L."/>
            <person name="Hinrichs A.S."/>
            <person name="Holmes I."/>
            <person name="Hoskins R.A."/>
            <person name="Hubisz M.J."/>
            <person name="Hultmark D."/>
            <person name="Huntley M.A."/>
            <person name="Jaffe D.B."/>
            <person name="Jagadeeshan S."/>
            <person name="Jeck W.R."/>
            <person name="Johnson J."/>
            <person name="Jones C.D."/>
            <person name="Jordan W.C."/>
            <person name="Karpen G.H."/>
            <person name="Kataoka E."/>
            <person name="Keightley P.D."/>
            <person name="Kheradpour P."/>
            <person name="Kirkness E.F."/>
            <person name="Koerich L.B."/>
            <person name="Kristiansen K."/>
            <person name="Kudrna D."/>
            <person name="Kulathinal R.J."/>
            <person name="Kumar S."/>
            <person name="Kwok R."/>
            <person name="Lander E."/>
            <person name="Langley C.H."/>
            <person name="Lapoint R."/>
            <person name="Lazzaro B.P."/>
            <person name="Lee S.J."/>
            <person name="Levesque L."/>
            <person name="Li R."/>
            <person name="Lin C.F."/>
            <person name="Lin M.F."/>
            <person name="Lindblad-Toh K."/>
            <person name="Llopart A."/>
            <person name="Long M."/>
            <person name="Low L."/>
            <person name="Lozovsky E."/>
            <person name="Lu J."/>
            <person name="Luo M."/>
            <person name="Machado C.A."/>
            <person name="Makalowski W."/>
            <person name="Marzo M."/>
            <person name="Matsuda M."/>
            <person name="Matzkin L."/>
            <person name="McAllister B."/>
            <person name="McBride C.S."/>
            <person name="McKernan B."/>
            <person name="McKernan K."/>
            <person name="Mendez-Lago M."/>
            <person name="Minx P."/>
            <person name="Mollenhauer M.U."/>
            <person name="Montooth K."/>
            <person name="Mount S.M."/>
            <person name="Mu X."/>
            <person name="Myers E."/>
            <person name="Negre B."/>
            <person name="Newfeld S."/>
            <person name="Nielsen R."/>
            <person name="Noor M.A."/>
            <person name="O'Grady P."/>
            <person name="Pachter L."/>
            <person name="Papaceit M."/>
            <person name="Parisi M.J."/>
            <person name="Parisi M."/>
            <person name="Parts L."/>
            <person name="Pedersen J.S."/>
            <person name="Pesole G."/>
            <person name="Phillippy A.M."/>
            <person name="Ponting C.P."/>
            <person name="Pop M."/>
            <person name="Porcelli D."/>
            <person name="Powell J.R."/>
            <person name="Prohaska S."/>
            <person name="Pruitt K."/>
            <person name="Puig M."/>
            <person name="Quesneville H."/>
            <person name="Ram K.R."/>
            <person name="Rand D."/>
            <person name="Rasmussen M.D."/>
            <person name="Reed L.K."/>
            <person name="Reenan R."/>
            <person name="Reily A."/>
            <person name="Remington K.A."/>
            <person name="Rieger T.T."/>
            <person name="Ritchie M.G."/>
            <person name="Robin C."/>
            <person name="Rogers Y.H."/>
            <person name="Rohde C."/>
            <person name="Rozas J."/>
            <person name="Rubenfield M.J."/>
            <person name="Ruiz A."/>
            <person name="Russo S."/>
            <person name="Salzberg S.L."/>
            <person name="Sanchez-Gracia A."/>
            <person name="Saranga D.J."/>
            <person name="Sato H."/>
            <person name="Schaeffer S.W."/>
            <person name="Schatz M.C."/>
            <person name="Schlenke T."/>
            <person name="Schwartz R."/>
            <person name="Segarra C."/>
            <person name="Singh R.S."/>
            <person name="Sirot L."/>
            <person name="Sirota M."/>
            <person name="Sisneros N.B."/>
            <person name="Smith C.D."/>
            <person name="Smith T.F."/>
            <person name="Spieth J."/>
            <person name="Stage D.E."/>
            <person name="Stark A."/>
            <person name="Stephan W."/>
            <person name="Strausberg R.L."/>
            <person name="Strempel S."/>
            <person name="Sturgill D."/>
            <person name="Sutton G."/>
            <person name="Sutton G.G."/>
            <person name="Tao W."/>
            <person name="Teichmann S."/>
            <person name="Tobari Y.N."/>
            <person name="Tomimura Y."/>
            <person name="Tsolas J.M."/>
            <person name="Valente V.L."/>
            <person name="Venter E."/>
            <person name="Venter J.C."/>
            <person name="Vicario S."/>
            <person name="Vieira F.G."/>
            <person name="Vilella A.J."/>
            <person name="Villasante A."/>
            <person name="Walenz B."/>
            <person name="Wang J."/>
            <person name="Wasserman M."/>
            <person name="Watts T."/>
            <person name="Wilson D."/>
            <person name="Wilson R.K."/>
            <person name="Wing R.A."/>
            <person name="Wolfner M.F."/>
            <person name="Wong A."/>
            <person name="Wong G.K."/>
            <person name="Wu C.I."/>
            <person name="Wu G."/>
            <person name="Yamamoto D."/>
            <person name="Yang H.P."/>
            <person name="Yang S.P."/>
            <person name="Yorke J.A."/>
            <person name="Yoshida K."/>
            <person name="Zdobnov E."/>
            <person name="Zhang P."/>
            <person name="Zhang Y."/>
            <person name="Zimin A.V."/>
            <person name="Baldwin J."/>
            <person name="Abdouelleil A."/>
            <person name="Abdulkadir J."/>
            <person name="Abebe A."/>
            <person name="Abera B."/>
            <person name="Abreu J."/>
            <person name="Acer S.C."/>
            <person name="Aftuck L."/>
            <person name="Alexander A."/>
            <person name="An P."/>
            <person name="Anderson E."/>
            <person name="Anderson S."/>
            <person name="Arachi H."/>
            <person name="Azer M."/>
            <person name="Bachantsang P."/>
            <person name="Barry A."/>
            <person name="Bayul T."/>
            <person name="Berlin A."/>
            <person name="Bessette D."/>
            <person name="Bloom T."/>
            <person name="Blye J."/>
            <person name="Boguslavskiy L."/>
            <person name="Bonnet C."/>
            <person name="Boukhgalter B."/>
            <person name="Bourzgui I."/>
            <person name="Brown A."/>
            <person name="Cahill P."/>
            <person name="Channer S."/>
            <person name="Cheshatsang Y."/>
            <person name="Chuda L."/>
            <person name="Citroen M."/>
            <person name="Collymore A."/>
            <person name="Cooke P."/>
            <person name="Costello M."/>
            <person name="D'Aco K."/>
            <person name="Daza R."/>
            <person name="De Haan G."/>
            <person name="DeGray S."/>
            <person name="DeMaso C."/>
            <person name="Dhargay N."/>
            <person name="Dooley K."/>
            <person name="Dooley E."/>
            <person name="Doricent M."/>
            <person name="Dorje P."/>
            <person name="Dorjee K."/>
            <person name="Dupes A."/>
            <person name="Elong R."/>
            <person name="Falk J."/>
            <person name="Farina A."/>
            <person name="Faro S."/>
            <person name="Ferguson D."/>
            <person name="Fisher S."/>
            <person name="Foley C.D."/>
            <person name="Franke A."/>
            <person name="Friedrich D."/>
            <person name="Gadbois L."/>
            <person name="Gearin G."/>
            <person name="Gearin C.R."/>
            <person name="Giannoukos G."/>
            <person name="Goode T."/>
            <person name="Graham J."/>
            <person name="Grandbois E."/>
            <person name="Grewal S."/>
            <person name="Gyaltsen K."/>
            <person name="Hafez N."/>
            <person name="Hagos B."/>
            <person name="Hall J."/>
            <person name="Henson C."/>
            <person name="Hollinger A."/>
            <person name="Honan T."/>
            <person name="Huard M.D."/>
            <person name="Hughes L."/>
            <person name="Hurhula B."/>
            <person name="Husby M.E."/>
            <person name="Kamat A."/>
            <person name="Kanga B."/>
            <person name="Kashin S."/>
            <person name="Khazanovich D."/>
            <person name="Kisner P."/>
            <person name="Lance K."/>
            <person name="Lara M."/>
            <person name="Lee W."/>
            <person name="Lennon N."/>
            <person name="Letendre F."/>
            <person name="LeVine R."/>
            <person name="Lipovsky A."/>
            <person name="Liu X."/>
            <person name="Liu J."/>
            <person name="Liu S."/>
            <person name="Lokyitsang T."/>
            <person name="Lokyitsang Y."/>
            <person name="Lubonja R."/>
            <person name="Lui A."/>
            <person name="MacDonald P."/>
            <person name="Magnisalis V."/>
            <person name="Maru K."/>
            <person name="Matthews C."/>
            <person name="McCusker W."/>
            <person name="McDonough S."/>
            <person name="Mehta T."/>
            <person name="Meldrim J."/>
            <person name="Meneus L."/>
            <person name="Mihai O."/>
            <person name="Mihalev A."/>
            <person name="Mihova T."/>
            <person name="Mittelman R."/>
            <person name="Mlenga V."/>
            <person name="Montmayeur A."/>
            <person name="Mulrain L."/>
            <person name="Navidi A."/>
            <person name="Naylor J."/>
            <person name="Negash T."/>
            <person name="Nguyen T."/>
            <person name="Nguyen N."/>
            <person name="Nicol R."/>
            <person name="Norbu C."/>
            <person name="Norbu N."/>
            <person name="Novod N."/>
            <person name="O'Neill B."/>
            <person name="Osman S."/>
            <person name="Markiewicz E."/>
            <person name="Oyono O.L."/>
            <person name="Patti C."/>
            <person name="Phunkhang P."/>
            <person name="Pierre F."/>
            <person name="Priest M."/>
            <person name="Raghuraman S."/>
            <person name="Rege F."/>
            <person name="Reyes R."/>
            <person name="Rise C."/>
            <person name="Rogov P."/>
            <person name="Ross K."/>
            <person name="Ryan E."/>
            <person name="Settipalli S."/>
            <person name="Shea T."/>
            <person name="Sherpa N."/>
            <person name="Shi L."/>
            <person name="Shih D."/>
            <person name="Sparrow T."/>
            <person name="Spaulding J."/>
            <person name="Stalker J."/>
            <person name="Stange-Thomann N."/>
            <person name="Stavropoulos S."/>
            <person name="Stone C."/>
            <person name="Strader C."/>
            <person name="Tesfaye S."/>
            <person name="Thomson T."/>
            <person name="Thoulutsang Y."/>
            <person name="Thoulutsang D."/>
            <person name="Topham K."/>
            <person name="Topping I."/>
            <person name="Tsamla T."/>
            <person name="Vassiliev H."/>
            <person name="Vo A."/>
            <person name="Wangchuk T."/>
            <person name="Wangdi T."/>
            <person name="Weiand M."/>
            <person name="Wilkinson J."/>
            <person name="Wilson A."/>
            <person name="Yadav S."/>
            <person name="Young G."/>
            <person name="Yu Q."/>
            <person name="Zembek L."/>
            <person name="Zhong D."/>
            <person name="Zimmer A."/>
            <person name="Zwirko Z."/>
            <person name="Jaffe D.B."/>
            <person name="Alvarez P."/>
            <person name="Brockman W."/>
            <person name="Butler J."/>
            <person name="Chin C."/>
            <person name="Gnerre S."/>
            <person name="Grabherr M."/>
            <person name="Kleber M."/>
            <person name="Mauceli E."/>
            <person name="MacCallum I."/>
        </authorList>
    </citation>
    <scope>NUCLEOTIDE SEQUENCE [LARGE SCALE GENOMIC DNA]</scope>
    <source>
        <strain evidence="3">Tai18E2 / Tucson 14021-0261.01</strain>
    </source>
</reference>
<organism evidence="2 3">
    <name type="scientific">Drosophila yakuba</name>
    <name type="common">Fruit fly</name>
    <dbReference type="NCBI Taxonomy" id="7245"/>
    <lineage>
        <taxon>Eukaryota</taxon>
        <taxon>Metazoa</taxon>
        <taxon>Ecdysozoa</taxon>
        <taxon>Arthropoda</taxon>
        <taxon>Hexapoda</taxon>
        <taxon>Insecta</taxon>
        <taxon>Pterygota</taxon>
        <taxon>Neoptera</taxon>
        <taxon>Endopterygota</taxon>
        <taxon>Diptera</taxon>
        <taxon>Brachycera</taxon>
        <taxon>Muscomorpha</taxon>
        <taxon>Ephydroidea</taxon>
        <taxon>Drosophilidae</taxon>
        <taxon>Drosophila</taxon>
        <taxon>Sophophora</taxon>
    </lineage>
</organism>
<feature type="compositionally biased region" description="Basic residues" evidence="1">
    <location>
        <begin position="181"/>
        <end position="190"/>
    </location>
</feature>
<dbReference type="AlphaFoldDB" id="A0A0R1E3R1"/>
<evidence type="ECO:0000313" key="2">
    <source>
        <dbReference type="EMBL" id="KRK02290.1"/>
    </source>
</evidence>
<feature type="compositionally biased region" description="Basic and acidic residues" evidence="1">
    <location>
        <begin position="225"/>
        <end position="237"/>
    </location>
</feature>
<sequence>MERLHYPIPLNPNAKYLPNSISNVLYSIQKFDQSTLAWPTCQRKTDVSIGKACTSPSEVPLAGIESFVVQNRRQCVSLGNAREAKKNTFYQIVQASQDQPCFPQSSRIKRKNNDTKFKSDFKDDIIYNDIYDIVRSHTQYKRLPQLEKQPKQQKPFSASPPVVEVYKVRPVAIETKEAKGKTCKSRPKANKLRETTNELSNSKRTTYPSKPKLTESKSSKKKTNKLKEKLIEPADLKRTKHPSKSKLTELKNSKKKSNILQEQTNEFSDSKKKNAHHSKPRLTASKSSRKQFSIIQTRENKQKANSKSKKHNTIQQLWPLPDRGRDRIPQRTSRSRWSKGPKRLH</sequence>